<proteinExistence type="predicted"/>
<comment type="caution">
    <text evidence="1">The sequence shown here is derived from an EMBL/GenBank/DDBJ whole genome shotgun (WGS) entry which is preliminary data.</text>
</comment>
<accession>A0A2N5XXC8</accession>
<dbReference type="EMBL" id="PKUQ01000001">
    <property type="protein sequence ID" value="PLW79078.1"/>
    <property type="molecule type" value="Genomic_DNA"/>
</dbReference>
<evidence type="ECO:0000313" key="2">
    <source>
        <dbReference type="Proteomes" id="UP000234881"/>
    </source>
</evidence>
<organism evidence="1 2">
    <name type="scientific">Cohaesibacter celericrescens</name>
    <dbReference type="NCBI Taxonomy" id="2067669"/>
    <lineage>
        <taxon>Bacteria</taxon>
        <taxon>Pseudomonadati</taxon>
        <taxon>Pseudomonadota</taxon>
        <taxon>Alphaproteobacteria</taxon>
        <taxon>Hyphomicrobiales</taxon>
        <taxon>Cohaesibacteraceae</taxon>
    </lineage>
</organism>
<dbReference type="OrthoDB" id="7581025at2"/>
<dbReference type="Proteomes" id="UP000234881">
    <property type="component" value="Unassembled WGS sequence"/>
</dbReference>
<name>A0A2N5XXC8_9HYPH</name>
<gene>
    <name evidence="1" type="ORF">C0081_02270</name>
</gene>
<reference evidence="1 2" key="1">
    <citation type="submission" date="2018-01" db="EMBL/GenBank/DDBJ databases">
        <title>The draft genome sequence of Cohaesibacter sp. H1304.</title>
        <authorList>
            <person name="Wang N.-N."/>
            <person name="Du Z.-J."/>
        </authorList>
    </citation>
    <scope>NUCLEOTIDE SEQUENCE [LARGE SCALE GENOMIC DNA]</scope>
    <source>
        <strain evidence="1 2">H1304</strain>
    </source>
</reference>
<dbReference type="RefSeq" id="WP_101532160.1">
    <property type="nucleotide sequence ID" value="NZ_PKUQ01000001.1"/>
</dbReference>
<evidence type="ECO:0000313" key="1">
    <source>
        <dbReference type="EMBL" id="PLW79078.1"/>
    </source>
</evidence>
<dbReference type="NCBIfam" id="NF047331">
    <property type="entry name" value="phage_HTJ"/>
    <property type="match status" value="1"/>
</dbReference>
<keyword evidence="2" id="KW-1185">Reference proteome</keyword>
<sequence length="68" mass="7357">MAYTTDDLARLQKAIASGVKSVTFSDGRVTTYQSAAEMMKVEDRIKGDIAASQGQKKSVIYLSGVRRG</sequence>
<dbReference type="AlphaFoldDB" id="A0A2N5XXC8"/>
<protein>
    <submittedName>
        <fullName evidence="1">Uncharacterized protein</fullName>
    </submittedName>
</protein>